<dbReference type="GO" id="GO:0016811">
    <property type="term" value="F:hydrolase activity, acting on carbon-nitrogen (but not peptide) bonds, in linear amides"/>
    <property type="evidence" value="ECO:0007669"/>
    <property type="project" value="TreeGrafter"/>
</dbReference>
<name>A0A917E967_9HYPH</name>
<dbReference type="SUPFAM" id="SSF53335">
    <property type="entry name" value="S-adenosyl-L-methionine-dependent methyltransferases"/>
    <property type="match status" value="1"/>
</dbReference>
<keyword evidence="3" id="KW-1185">Reference proteome</keyword>
<dbReference type="Gene3D" id="3.40.50.10320">
    <property type="entry name" value="LmbE-like"/>
    <property type="match status" value="1"/>
</dbReference>
<dbReference type="PANTHER" id="PTHR12993:SF29">
    <property type="entry name" value="BLR3841 PROTEIN"/>
    <property type="match status" value="1"/>
</dbReference>
<dbReference type="InterPro" id="IPR003737">
    <property type="entry name" value="GlcNAc_PI_deacetylase-related"/>
</dbReference>
<protein>
    <recommendedName>
        <fullName evidence="1">Methyltransferase domain-containing protein</fullName>
    </recommendedName>
</protein>
<reference evidence="2" key="2">
    <citation type="submission" date="2020-09" db="EMBL/GenBank/DDBJ databases">
        <authorList>
            <person name="Sun Q."/>
            <person name="Zhou Y."/>
        </authorList>
    </citation>
    <scope>NUCLEOTIDE SEQUENCE</scope>
    <source>
        <strain evidence="2">CGMCC 1.15367</strain>
    </source>
</reference>
<dbReference type="InterPro" id="IPR024078">
    <property type="entry name" value="LmbE-like_dom_sf"/>
</dbReference>
<dbReference type="RefSeq" id="WP_188910767.1">
    <property type="nucleotide sequence ID" value="NZ_BMIQ01000005.1"/>
</dbReference>
<evidence type="ECO:0000313" key="2">
    <source>
        <dbReference type="EMBL" id="GGE13005.1"/>
    </source>
</evidence>
<dbReference type="InterPro" id="IPR041698">
    <property type="entry name" value="Methyltransf_25"/>
</dbReference>
<accession>A0A917E967</accession>
<dbReference type="Proteomes" id="UP000644699">
    <property type="component" value="Unassembled WGS sequence"/>
</dbReference>
<dbReference type="EMBL" id="BMIQ01000005">
    <property type="protein sequence ID" value="GGE13005.1"/>
    <property type="molecule type" value="Genomic_DNA"/>
</dbReference>
<feature type="domain" description="Methyltransferase" evidence="1">
    <location>
        <begin position="295"/>
        <end position="381"/>
    </location>
</feature>
<dbReference type="Pfam" id="PF13649">
    <property type="entry name" value="Methyltransf_25"/>
    <property type="match status" value="1"/>
</dbReference>
<dbReference type="Pfam" id="PF02585">
    <property type="entry name" value="PIG-L"/>
    <property type="match status" value="1"/>
</dbReference>
<gene>
    <name evidence="2" type="ORF">GCM10011390_35150</name>
</gene>
<dbReference type="Gene3D" id="3.40.50.150">
    <property type="entry name" value="Vaccinia Virus protein VP39"/>
    <property type="match status" value="1"/>
</dbReference>
<dbReference type="CDD" id="cd02440">
    <property type="entry name" value="AdoMet_MTases"/>
    <property type="match status" value="1"/>
</dbReference>
<dbReference type="AlphaFoldDB" id="A0A917E967"/>
<organism evidence="2 3">
    <name type="scientific">Aureimonas endophytica</name>
    <dbReference type="NCBI Taxonomy" id="2027858"/>
    <lineage>
        <taxon>Bacteria</taxon>
        <taxon>Pseudomonadati</taxon>
        <taxon>Pseudomonadota</taxon>
        <taxon>Alphaproteobacteria</taxon>
        <taxon>Hyphomicrobiales</taxon>
        <taxon>Aurantimonadaceae</taxon>
        <taxon>Aureimonas</taxon>
    </lineage>
</organism>
<dbReference type="InterPro" id="IPR029063">
    <property type="entry name" value="SAM-dependent_MTases_sf"/>
</dbReference>
<evidence type="ECO:0000259" key="1">
    <source>
        <dbReference type="Pfam" id="PF13649"/>
    </source>
</evidence>
<sequence>MTLQTIGAWNAAMAGAPRAPAERLIGPGGLVVLSPHPDDETLGASALLTRAADLGRRIGLVALTDGEGSHPRSRLVPPPRLAAIRAAEQAAALAALGCGAAEVLRLSLPDGASGRSAGFETAAARIAALCDAVGASALAAPHPDDPHPDHHAAAALALALGEARPDLRILFYEVWSRRLAAAEPFRAEGLTPFRVAADPARKRAALACHRSQLGEIVPDDPDGFVLPPWFLAAQDDPWERYSWRAMPGRPPEPGHFARLYAADGDPWHVRSSAYEAEKRAATVAILEPRHFRHALEAGCGEGFLSRALLGAGIAERVTGFDREPAIVARAARHPETGALADFVSGSLPDDLPDGRFDLAVFSEVLYFLEETALARLAAALPARLVPDAEILIVSYLGRTDTPLGGRAASDFFVACLGEAVTPVKATETPDYRIERLRYRPAPGAVPAPEGGDPTGAAARA</sequence>
<reference evidence="2" key="1">
    <citation type="journal article" date="2014" name="Int. J. Syst. Evol. Microbiol.">
        <title>Complete genome sequence of Corynebacterium casei LMG S-19264T (=DSM 44701T), isolated from a smear-ripened cheese.</title>
        <authorList>
            <consortium name="US DOE Joint Genome Institute (JGI-PGF)"/>
            <person name="Walter F."/>
            <person name="Albersmeier A."/>
            <person name="Kalinowski J."/>
            <person name="Ruckert C."/>
        </authorList>
    </citation>
    <scope>NUCLEOTIDE SEQUENCE</scope>
    <source>
        <strain evidence="2">CGMCC 1.15367</strain>
    </source>
</reference>
<evidence type="ECO:0000313" key="3">
    <source>
        <dbReference type="Proteomes" id="UP000644699"/>
    </source>
</evidence>
<comment type="caution">
    <text evidence="2">The sequence shown here is derived from an EMBL/GenBank/DDBJ whole genome shotgun (WGS) entry which is preliminary data.</text>
</comment>
<dbReference type="PANTHER" id="PTHR12993">
    <property type="entry name" value="N-ACETYLGLUCOSAMINYL-PHOSPHATIDYLINOSITOL DE-N-ACETYLASE-RELATED"/>
    <property type="match status" value="1"/>
</dbReference>
<proteinExistence type="predicted"/>
<dbReference type="SUPFAM" id="SSF102588">
    <property type="entry name" value="LmbE-like"/>
    <property type="match status" value="1"/>
</dbReference>